<feature type="transmembrane region" description="Helical" evidence="1">
    <location>
        <begin position="269"/>
        <end position="290"/>
    </location>
</feature>
<feature type="transmembrane region" description="Helical" evidence="1">
    <location>
        <begin position="241"/>
        <end position="262"/>
    </location>
</feature>
<feature type="transmembrane region" description="Helical" evidence="1">
    <location>
        <begin position="118"/>
        <end position="137"/>
    </location>
</feature>
<dbReference type="RefSeq" id="WP_142044998.1">
    <property type="nucleotide sequence ID" value="NZ_JBHTGS010000002.1"/>
</dbReference>
<dbReference type="InParanoid" id="A0A543B427"/>
<keyword evidence="1" id="KW-1133">Transmembrane helix</keyword>
<feature type="transmembrane region" description="Helical" evidence="1">
    <location>
        <begin position="341"/>
        <end position="359"/>
    </location>
</feature>
<accession>A0A543B427</accession>
<evidence type="ECO:0000313" key="3">
    <source>
        <dbReference type="Proteomes" id="UP000317043"/>
    </source>
</evidence>
<proteinExistence type="predicted"/>
<keyword evidence="3" id="KW-1185">Reference proteome</keyword>
<comment type="caution">
    <text evidence="2">The sequence shown here is derived from an EMBL/GenBank/DDBJ whole genome shotgun (WGS) entry which is preliminary data.</text>
</comment>
<feature type="transmembrane region" description="Helical" evidence="1">
    <location>
        <begin position="6"/>
        <end position="23"/>
    </location>
</feature>
<sequence>MNPMLWSVGLPVAAAAAYLVLGWRNTTRWFAVMAGGATLIWSATTVALSSPQSPHHASALFVLAISAAAVLAFLALPARIDAELADQKMGDRAAAWSAALTVSLLAVAILTVTVTDLGLSWLVLTAGIIPTAALMTYQRTPSGRRAARRLVRASVPTTLGGLVAVVLYWFGEPSAMAMLLLGAVLIAHAVAMPAALARTGVMSQLPSPSPILVFVTVPAAAAAVVVRWSGQAAFVLGVTGVRTFLLVTGIVILLAATAAMLWSRDLRSLLGYAGCANGGFAVLLAAAGPASGNLVAGYLLAFGAIAAALLIATADVVTVVGSSDLRLVGGWSGRSRPHATVMTVALAALAGIPIWGVWLSTFEQWGGVTPLVGFAAVVMAAAVFMAGRRILGQAAAHPHLASRRLAEPPAGLPVMTAGVGASVLLVVTGSVWLV</sequence>
<evidence type="ECO:0008006" key="4">
    <source>
        <dbReference type="Google" id="ProtNLM"/>
    </source>
</evidence>
<feature type="transmembrane region" description="Helical" evidence="1">
    <location>
        <begin position="412"/>
        <end position="433"/>
    </location>
</feature>
<feature type="transmembrane region" description="Helical" evidence="1">
    <location>
        <begin position="371"/>
        <end position="391"/>
    </location>
</feature>
<feature type="transmembrane region" description="Helical" evidence="1">
    <location>
        <begin position="176"/>
        <end position="197"/>
    </location>
</feature>
<evidence type="ECO:0000256" key="1">
    <source>
        <dbReference type="SAM" id="Phobius"/>
    </source>
</evidence>
<keyword evidence="1" id="KW-0472">Membrane</keyword>
<evidence type="ECO:0000313" key="2">
    <source>
        <dbReference type="EMBL" id="TQL79584.1"/>
    </source>
</evidence>
<feature type="transmembrane region" description="Helical" evidence="1">
    <location>
        <begin position="93"/>
        <end position="112"/>
    </location>
</feature>
<organism evidence="2 3">
    <name type="scientific">Stackebrandtia endophytica</name>
    <dbReference type="NCBI Taxonomy" id="1496996"/>
    <lineage>
        <taxon>Bacteria</taxon>
        <taxon>Bacillati</taxon>
        <taxon>Actinomycetota</taxon>
        <taxon>Actinomycetes</taxon>
        <taxon>Glycomycetales</taxon>
        <taxon>Glycomycetaceae</taxon>
        <taxon>Stackebrandtia</taxon>
    </lineage>
</organism>
<feature type="transmembrane region" description="Helical" evidence="1">
    <location>
        <begin position="60"/>
        <end position="81"/>
    </location>
</feature>
<dbReference type="AlphaFoldDB" id="A0A543B427"/>
<protein>
    <recommendedName>
        <fullName evidence="4">NADH:quinone oxidoreductase/Mrp antiporter membrane subunit domain-containing protein</fullName>
    </recommendedName>
</protein>
<dbReference type="EMBL" id="VFOW01000001">
    <property type="protein sequence ID" value="TQL79584.1"/>
    <property type="molecule type" value="Genomic_DNA"/>
</dbReference>
<dbReference type="Proteomes" id="UP000317043">
    <property type="component" value="Unassembled WGS sequence"/>
</dbReference>
<feature type="transmembrane region" description="Helical" evidence="1">
    <location>
        <begin position="209"/>
        <end position="229"/>
    </location>
</feature>
<feature type="transmembrane region" description="Helical" evidence="1">
    <location>
        <begin position="149"/>
        <end position="170"/>
    </location>
</feature>
<feature type="transmembrane region" description="Helical" evidence="1">
    <location>
        <begin position="296"/>
        <end position="320"/>
    </location>
</feature>
<reference evidence="2 3" key="1">
    <citation type="submission" date="2019-06" db="EMBL/GenBank/DDBJ databases">
        <title>Sequencing the genomes of 1000 actinobacteria strains.</title>
        <authorList>
            <person name="Klenk H.-P."/>
        </authorList>
    </citation>
    <scope>NUCLEOTIDE SEQUENCE [LARGE SCALE GENOMIC DNA]</scope>
    <source>
        <strain evidence="2 3">DSM 45928</strain>
    </source>
</reference>
<feature type="transmembrane region" description="Helical" evidence="1">
    <location>
        <begin position="30"/>
        <end position="48"/>
    </location>
</feature>
<name>A0A543B427_9ACTN</name>
<keyword evidence="1" id="KW-0812">Transmembrane</keyword>
<gene>
    <name evidence="2" type="ORF">FB566_5194</name>
</gene>